<reference evidence="4 5" key="1">
    <citation type="submission" date="2018-06" db="EMBL/GenBank/DDBJ databases">
        <title>Complete Genome Sequence of Desulfobacter hydrogenophilus (DSM3380).</title>
        <authorList>
            <person name="Marietou A."/>
            <person name="Schreiber L."/>
            <person name="Marshall I."/>
            <person name="Jorgensen B."/>
        </authorList>
    </citation>
    <scope>NUCLEOTIDE SEQUENCE [LARGE SCALE GENOMIC DNA]</scope>
    <source>
        <strain evidence="4 5">DSM 3380</strain>
    </source>
</reference>
<dbReference type="Proteomes" id="UP000248798">
    <property type="component" value="Unassembled WGS sequence"/>
</dbReference>
<dbReference type="AlphaFoldDB" id="A0A328FLE5"/>
<evidence type="ECO:0000313" key="4">
    <source>
        <dbReference type="EMBL" id="RAM03857.1"/>
    </source>
</evidence>
<dbReference type="PANTHER" id="PTHR34406">
    <property type="entry name" value="PROTEIN YCEI"/>
    <property type="match status" value="1"/>
</dbReference>
<dbReference type="OrthoDB" id="9811006at2"/>
<keyword evidence="1" id="KW-0732">Signal</keyword>
<evidence type="ECO:0000313" key="3">
    <source>
        <dbReference type="EMBL" id="QBH12873.1"/>
    </source>
</evidence>
<dbReference type="InterPro" id="IPR036761">
    <property type="entry name" value="TTHA0802/YceI-like_sf"/>
</dbReference>
<dbReference type="InterPro" id="IPR007372">
    <property type="entry name" value="Lipid/polyisoprenoid-bd_YceI"/>
</dbReference>
<dbReference type="RefSeq" id="WP_111952484.1">
    <property type="nucleotide sequence ID" value="NZ_CP036313.1"/>
</dbReference>
<dbReference type="EMBL" id="QLNI01000001">
    <property type="protein sequence ID" value="RAM03857.1"/>
    <property type="molecule type" value="Genomic_DNA"/>
</dbReference>
<sequence>MKHIYSIIIAAVVLVFSSHASAYNWTVDKDHSEIRFEVTHILTGVSGRFNEFDGKIFFDPTRPETGKFDFTVKVDSVNTNNGKRDTHLRSKDFFNTSTFPDMTFKSTDISHIQGDRYALEGKMTIKGVSKDIHIEFRFLEPKSHPFEKKKKVAGFITRFSLNRLDYSVGNGKFLEMGVVGKEVDVEIAMEALTDK</sequence>
<evidence type="ECO:0000313" key="6">
    <source>
        <dbReference type="Proteomes" id="UP000293902"/>
    </source>
</evidence>
<protein>
    <submittedName>
        <fullName evidence="4">Polyisoprenoid-binding protein</fullName>
    </submittedName>
</protein>
<dbReference type="PANTHER" id="PTHR34406:SF1">
    <property type="entry name" value="PROTEIN YCEI"/>
    <property type="match status" value="1"/>
</dbReference>
<evidence type="ECO:0000259" key="2">
    <source>
        <dbReference type="SMART" id="SM00867"/>
    </source>
</evidence>
<proteinExistence type="predicted"/>
<dbReference type="EMBL" id="CP036313">
    <property type="protein sequence ID" value="QBH12873.1"/>
    <property type="molecule type" value="Genomic_DNA"/>
</dbReference>
<dbReference type="SUPFAM" id="SSF101874">
    <property type="entry name" value="YceI-like"/>
    <property type="match status" value="1"/>
</dbReference>
<keyword evidence="6" id="KW-1185">Reference proteome</keyword>
<name>A0A328FLE5_9BACT</name>
<dbReference type="Proteomes" id="UP000293902">
    <property type="component" value="Chromosome"/>
</dbReference>
<dbReference type="Gene3D" id="2.40.128.110">
    <property type="entry name" value="Lipid/polyisoprenoid-binding, YceI-like"/>
    <property type="match status" value="1"/>
</dbReference>
<dbReference type="Pfam" id="PF04264">
    <property type="entry name" value="YceI"/>
    <property type="match status" value="1"/>
</dbReference>
<evidence type="ECO:0000313" key="5">
    <source>
        <dbReference type="Proteomes" id="UP000248798"/>
    </source>
</evidence>
<accession>A0A328FLE5</accession>
<gene>
    <name evidence="4" type="ORF">DO021_00050</name>
    <name evidence="3" type="ORF">EYB58_08070</name>
</gene>
<organism evidence="4 5">
    <name type="scientific">Desulfobacter hydrogenophilus</name>
    <dbReference type="NCBI Taxonomy" id="2291"/>
    <lineage>
        <taxon>Bacteria</taxon>
        <taxon>Pseudomonadati</taxon>
        <taxon>Thermodesulfobacteriota</taxon>
        <taxon>Desulfobacteria</taxon>
        <taxon>Desulfobacterales</taxon>
        <taxon>Desulfobacteraceae</taxon>
        <taxon>Desulfobacter</taxon>
    </lineage>
</organism>
<feature type="chain" id="PRO_5030063025" evidence="1">
    <location>
        <begin position="23"/>
        <end position="195"/>
    </location>
</feature>
<dbReference type="SMART" id="SM00867">
    <property type="entry name" value="YceI"/>
    <property type="match status" value="1"/>
</dbReference>
<feature type="signal peptide" evidence="1">
    <location>
        <begin position="1"/>
        <end position="22"/>
    </location>
</feature>
<feature type="domain" description="Lipid/polyisoprenoid-binding YceI-like" evidence="2">
    <location>
        <begin position="24"/>
        <end position="192"/>
    </location>
</feature>
<reference evidence="3 6" key="2">
    <citation type="submission" date="2019-02" db="EMBL/GenBank/DDBJ databases">
        <title>Complete genome sequence of Desulfobacter hydrogenophilus AcRS1.</title>
        <authorList>
            <person name="Marietou A."/>
            <person name="Lund M.B."/>
            <person name="Marshall I.P.G."/>
            <person name="Schreiber L."/>
            <person name="Jorgensen B."/>
        </authorList>
    </citation>
    <scope>NUCLEOTIDE SEQUENCE [LARGE SCALE GENOMIC DNA]</scope>
    <source>
        <strain evidence="3 6">AcRS1</strain>
    </source>
</reference>
<evidence type="ECO:0000256" key="1">
    <source>
        <dbReference type="SAM" id="SignalP"/>
    </source>
</evidence>